<protein>
    <recommendedName>
        <fullName evidence="4">YARHG domain-containing protein</fullName>
    </recommendedName>
</protein>
<evidence type="ECO:0000313" key="3">
    <source>
        <dbReference type="Proteomes" id="UP001556098"/>
    </source>
</evidence>
<organism evidence="2 3">
    <name type="scientific">Sulfitobacter sediminis</name>
    <dbReference type="NCBI Taxonomy" id="3234186"/>
    <lineage>
        <taxon>Bacteria</taxon>
        <taxon>Pseudomonadati</taxon>
        <taxon>Pseudomonadota</taxon>
        <taxon>Alphaproteobacteria</taxon>
        <taxon>Rhodobacterales</taxon>
        <taxon>Roseobacteraceae</taxon>
        <taxon>Sulfitobacter</taxon>
    </lineage>
</organism>
<keyword evidence="3" id="KW-1185">Reference proteome</keyword>
<feature type="transmembrane region" description="Helical" evidence="1">
    <location>
        <begin position="7"/>
        <end position="28"/>
    </location>
</feature>
<dbReference type="Proteomes" id="UP001556098">
    <property type="component" value="Unassembled WGS sequence"/>
</dbReference>
<evidence type="ECO:0008006" key="4">
    <source>
        <dbReference type="Google" id="ProtNLM"/>
    </source>
</evidence>
<dbReference type="EMBL" id="JBFNXX010000002">
    <property type="protein sequence ID" value="MEW9918614.1"/>
    <property type="molecule type" value="Genomic_DNA"/>
</dbReference>
<keyword evidence="1" id="KW-1133">Transmembrane helix</keyword>
<keyword evidence="1" id="KW-0812">Transmembrane</keyword>
<gene>
    <name evidence="2" type="ORF">AB2B41_03295</name>
</gene>
<name>A0ABV3RI78_9RHOB</name>
<comment type="caution">
    <text evidence="2">The sequence shown here is derived from an EMBL/GenBank/DDBJ whole genome shotgun (WGS) entry which is preliminary data.</text>
</comment>
<dbReference type="RefSeq" id="WP_367876318.1">
    <property type="nucleotide sequence ID" value="NZ_JBFNXX010000002.1"/>
</dbReference>
<evidence type="ECO:0000256" key="1">
    <source>
        <dbReference type="SAM" id="Phobius"/>
    </source>
</evidence>
<accession>A0ABV3RI78</accession>
<proteinExistence type="predicted"/>
<reference evidence="2 3" key="1">
    <citation type="submission" date="2024-07" db="EMBL/GenBank/DDBJ databases">
        <title>Marimonas sp.nov., isolated from tidal-flat sediment.</title>
        <authorList>
            <person name="Jayan J.N."/>
            <person name="Lee S.S."/>
        </authorList>
    </citation>
    <scope>NUCLEOTIDE SEQUENCE [LARGE SCALE GENOMIC DNA]</scope>
    <source>
        <strain evidence="2 3">MJW-29</strain>
    </source>
</reference>
<sequence length="102" mass="10795">MGFNFRIFILAMAGISAIVYAVFLLPPLTSGGSALMPGVSEAELRAAIRSEHAYCETNKQGMDWACFAGKSGIVLAAGAPRIPTAQYADQRRLAREQAAASC</sequence>
<evidence type="ECO:0000313" key="2">
    <source>
        <dbReference type="EMBL" id="MEW9918614.1"/>
    </source>
</evidence>
<keyword evidence="1" id="KW-0472">Membrane</keyword>